<sequence length="111" mass="12902">MNQLAHKQEQQQEAPNAQESIESCRALFSGSARRAKLRKYYNSLPDKTRGLILIAGGMPPKDYQRKFEDFTDLELHKVRKGMCYLKDAIAGFDFHLGDVRRLRHYQFSSTH</sequence>
<dbReference type="EMBL" id="BSPW01000032">
    <property type="protein sequence ID" value="GLT18023.1"/>
    <property type="molecule type" value="Genomic_DNA"/>
</dbReference>
<accession>A0ABQ6EXV9</accession>
<comment type="caution">
    <text evidence="1">The sequence shown here is derived from an EMBL/GenBank/DDBJ whole genome shotgun (WGS) entry which is preliminary data.</text>
</comment>
<gene>
    <name evidence="1" type="ORF">GCM10007938_18010</name>
</gene>
<evidence type="ECO:0000313" key="2">
    <source>
        <dbReference type="Proteomes" id="UP001157138"/>
    </source>
</evidence>
<reference evidence="2" key="1">
    <citation type="journal article" date="2019" name="Int. J. Syst. Evol. Microbiol.">
        <title>The Global Catalogue of Microorganisms (GCM) 10K type strain sequencing project: providing services to taxonomists for standard genome sequencing and annotation.</title>
        <authorList>
            <consortium name="The Broad Institute Genomics Platform"/>
            <consortium name="The Broad Institute Genome Sequencing Center for Infectious Disease"/>
            <person name="Wu L."/>
            <person name="Ma J."/>
        </authorList>
    </citation>
    <scope>NUCLEOTIDE SEQUENCE [LARGE SCALE GENOMIC DNA]</scope>
    <source>
        <strain evidence="2">NBRC 108723</strain>
    </source>
</reference>
<name>A0ABQ6EXV9_9VIBR</name>
<proteinExistence type="predicted"/>
<keyword evidence="2" id="KW-1185">Reference proteome</keyword>
<organism evidence="1 2">
    <name type="scientific">Vibrio zhanjiangensis</name>
    <dbReference type="NCBI Taxonomy" id="1046128"/>
    <lineage>
        <taxon>Bacteria</taxon>
        <taxon>Pseudomonadati</taxon>
        <taxon>Pseudomonadota</taxon>
        <taxon>Gammaproteobacteria</taxon>
        <taxon>Vibrionales</taxon>
        <taxon>Vibrionaceae</taxon>
        <taxon>Vibrio</taxon>
    </lineage>
</organism>
<evidence type="ECO:0000313" key="1">
    <source>
        <dbReference type="EMBL" id="GLT18023.1"/>
    </source>
</evidence>
<dbReference type="Proteomes" id="UP001157138">
    <property type="component" value="Unassembled WGS sequence"/>
</dbReference>
<protein>
    <submittedName>
        <fullName evidence="1">Uncharacterized protein</fullName>
    </submittedName>
</protein>
<dbReference type="RefSeq" id="WP_284191919.1">
    <property type="nucleotide sequence ID" value="NZ_BSPW01000032.1"/>
</dbReference>